<dbReference type="AlphaFoldDB" id="A0ABD3NQ07"/>
<feature type="transmembrane region" description="Helical" evidence="2">
    <location>
        <begin position="89"/>
        <end position="112"/>
    </location>
</feature>
<evidence type="ECO:0000256" key="2">
    <source>
        <dbReference type="SAM" id="Phobius"/>
    </source>
</evidence>
<feature type="transmembrane region" description="Helical" evidence="2">
    <location>
        <begin position="166"/>
        <end position="191"/>
    </location>
</feature>
<comment type="caution">
    <text evidence="3">The sequence shown here is derived from an EMBL/GenBank/DDBJ whole genome shotgun (WGS) entry which is preliminary data.</text>
</comment>
<protein>
    <submittedName>
        <fullName evidence="3">Uncharacterized protein</fullName>
    </submittedName>
</protein>
<keyword evidence="2" id="KW-0472">Membrane</keyword>
<keyword evidence="4" id="KW-1185">Reference proteome</keyword>
<name>A0ABD3NQ07_9STRA</name>
<reference evidence="3 4" key="1">
    <citation type="submission" date="2024-10" db="EMBL/GenBank/DDBJ databases">
        <title>Updated reference genomes for cyclostephanoid diatoms.</title>
        <authorList>
            <person name="Roberts W.R."/>
            <person name="Alverson A.J."/>
        </authorList>
    </citation>
    <scope>NUCLEOTIDE SEQUENCE [LARGE SCALE GENOMIC DNA]</scope>
    <source>
        <strain evidence="3 4">AJA276-08</strain>
    </source>
</reference>
<dbReference type="Proteomes" id="UP001530315">
    <property type="component" value="Unassembled WGS sequence"/>
</dbReference>
<feature type="compositionally biased region" description="Basic and acidic residues" evidence="1">
    <location>
        <begin position="1"/>
        <end position="16"/>
    </location>
</feature>
<feature type="region of interest" description="Disordered" evidence="1">
    <location>
        <begin position="1"/>
        <end position="54"/>
    </location>
</feature>
<organism evidence="3 4">
    <name type="scientific">Stephanodiscus triporus</name>
    <dbReference type="NCBI Taxonomy" id="2934178"/>
    <lineage>
        <taxon>Eukaryota</taxon>
        <taxon>Sar</taxon>
        <taxon>Stramenopiles</taxon>
        <taxon>Ochrophyta</taxon>
        <taxon>Bacillariophyta</taxon>
        <taxon>Coscinodiscophyceae</taxon>
        <taxon>Thalassiosirophycidae</taxon>
        <taxon>Stephanodiscales</taxon>
        <taxon>Stephanodiscaceae</taxon>
        <taxon>Stephanodiscus</taxon>
    </lineage>
</organism>
<keyword evidence="2" id="KW-0812">Transmembrane</keyword>
<evidence type="ECO:0000313" key="4">
    <source>
        <dbReference type="Proteomes" id="UP001530315"/>
    </source>
</evidence>
<dbReference type="EMBL" id="JALLAZ020001273">
    <property type="protein sequence ID" value="KAL3777661.1"/>
    <property type="molecule type" value="Genomic_DNA"/>
</dbReference>
<sequence length="229" mass="24771">MGIDPPEHRDVTRSVEDGIQTVVTQEEEEESSQLDSVAKDANPPPSSTPGSSSTKGLKLLGHYLGCWLRNLFLSFRRNLPPLDIDDTNLLLYDVVLLMNLSASISFFVTHRLDYYYIPSSLNEGALLSICWILAGLANGAFLSSAVDGHYDPTGVDYEDKGGPRAAGLLAVSTFVTTSSLRIAFALALAVSQHRPVGSGGEELIPLEIPFGLVLMSAWRALHSSNTPRI</sequence>
<feature type="transmembrane region" description="Helical" evidence="2">
    <location>
        <begin position="124"/>
        <end position="146"/>
    </location>
</feature>
<evidence type="ECO:0000313" key="3">
    <source>
        <dbReference type="EMBL" id="KAL3777661.1"/>
    </source>
</evidence>
<keyword evidence="2" id="KW-1133">Transmembrane helix</keyword>
<accession>A0ABD3NQ07</accession>
<evidence type="ECO:0000256" key="1">
    <source>
        <dbReference type="SAM" id="MobiDB-lite"/>
    </source>
</evidence>
<proteinExistence type="predicted"/>
<gene>
    <name evidence="3" type="ORF">ACHAW5_010985</name>
</gene>